<dbReference type="PANTHER" id="PTHR47160">
    <property type="entry name" value="PUTATIVE-RELATED"/>
    <property type="match status" value="1"/>
</dbReference>
<feature type="compositionally biased region" description="Basic and acidic residues" evidence="1">
    <location>
        <begin position="440"/>
        <end position="451"/>
    </location>
</feature>
<dbReference type="InterPro" id="IPR018289">
    <property type="entry name" value="MULE_transposase_dom"/>
</dbReference>
<evidence type="ECO:0000259" key="2">
    <source>
        <dbReference type="Pfam" id="PF10551"/>
    </source>
</evidence>
<sequence>MYAARASKFPETPHTLADLHAALTDSDSDFVRDNARHADGELLCQGVVGPAGHQSVIFASKAMFNVLLAAAWVFIDGTFSARPDNPASRQLLVISALHLGCLFPVAYVLMDSKDAVAYHHLFGFLKELVPGLNPKNIVTDFEAALVGPIADAFPTTRHQGCWFHFCQALYRRIRSTGLLQFVRENGQAAQILRMCYVLPLLPWNRILEGLNAVETIARLNSVPQMLPFLDYVRETWLGRIGAKILSVYNSIHRTNNFSESNHKRFQDKVKVKRPGIWSFIIADLLRVRENRRLQRVKEAKWVRQDARVSSALRRLESGERTLVEFLLEAQNSTKALQDHQFHVVTSLEDEFIEELQYPAPLPLIEEYDADDGPFRVNVTAAEPDQDEQGPSQAQPASPARSQPASQPLLLPPVDADFTLGVLQLQAPTVGDSVAAVPEPESERSPPSRDAGEEPGMSPRPTPCDSQLLDFYLPLPLFQISLRRPTSAVSALALMLCLQ</sequence>
<reference evidence="3" key="1">
    <citation type="submission" date="2022-12" db="EMBL/GenBank/DDBJ databases">
        <title>Chromosome-level genome assembly of the bean flower thrips Megalurothrips usitatus.</title>
        <authorList>
            <person name="Ma L."/>
            <person name="Liu Q."/>
            <person name="Li H."/>
            <person name="Cai W."/>
        </authorList>
    </citation>
    <scope>NUCLEOTIDE SEQUENCE</scope>
    <source>
        <strain evidence="3">Cailab_2022a</strain>
    </source>
</reference>
<accession>A0AAV7X836</accession>
<keyword evidence="4" id="KW-1185">Reference proteome</keyword>
<organism evidence="3 4">
    <name type="scientific">Megalurothrips usitatus</name>
    <name type="common">bean blossom thrips</name>
    <dbReference type="NCBI Taxonomy" id="439358"/>
    <lineage>
        <taxon>Eukaryota</taxon>
        <taxon>Metazoa</taxon>
        <taxon>Ecdysozoa</taxon>
        <taxon>Arthropoda</taxon>
        <taxon>Hexapoda</taxon>
        <taxon>Insecta</taxon>
        <taxon>Pterygota</taxon>
        <taxon>Neoptera</taxon>
        <taxon>Paraneoptera</taxon>
        <taxon>Thysanoptera</taxon>
        <taxon>Terebrantia</taxon>
        <taxon>Thripoidea</taxon>
        <taxon>Thripidae</taxon>
        <taxon>Megalurothrips</taxon>
    </lineage>
</organism>
<gene>
    <name evidence="3" type="ORF">ONE63_003466</name>
</gene>
<dbReference type="Pfam" id="PF10551">
    <property type="entry name" value="MULE"/>
    <property type="match status" value="1"/>
</dbReference>
<feature type="region of interest" description="Disordered" evidence="1">
    <location>
        <begin position="430"/>
        <end position="462"/>
    </location>
</feature>
<feature type="region of interest" description="Disordered" evidence="1">
    <location>
        <begin position="382"/>
        <end position="410"/>
    </location>
</feature>
<feature type="compositionally biased region" description="Low complexity" evidence="1">
    <location>
        <begin position="390"/>
        <end position="410"/>
    </location>
</feature>
<dbReference type="AlphaFoldDB" id="A0AAV7X836"/>
<name>A0AAV7X836_9NEOP</name>
<dbReference type="PANTHER" id="PTHR47160:SF10">
    <property type="entry name" value="MULE TRANSPOSASE DOMAIN-CONTAINING PROTEIN"/>
    <property type="match status" value="1"/>
</dbReference>
<evidence type="ECO:0000256" key="1">
    <source>
        <dbReference type="SAM" id="MobiDB-lite"/>
    </source>
</evidence>
<proteinExistence type="predicted"/>
<dbReference type="EMBL" id="JAPTSV010000013">
    <property type="protein sequence ID" value="KAJ1521831.1"/>
    <property type="molecule type" value="Genomic_DNA"/>
</dbReference>
<feature type="domain" description="MULE transposase" evidence="2">
    <location>
        <begin position="74"/>
        <end position="167"/>
    </location>
</feature>
<evidence type="ECO:0000313" key="4">
    <source>
        <dbReference type="Proteomes" id="UP001075354"/>
    </source>
</evidence>
<protein>
    <recommendedName>
        <fullName evidence="2">MULE transposase domain-containing protein</fullName>
    </recommendedName>
</protein>
<evidence type="ECO:0000313" key="3">
    <source>
        <dbReference type="EMBL" id="KAJ1521831.1"/>
    </source>
</evidence>
<dbReference type="Proteomes" id="UP001075354">
    <property type="component" value="Chromosome 13"/>
</dbReference>
<comment type="caution">
    <text evidence="3">The sequence shown here is derived from an EMBL/GenBank/DDBJ whole genome shotgun (WGS) entry which is preliminary data.</text>
</comment>